<dbReference type="OrthoDB" id="799347at2"/>
<reference evidence="1 2" key="1">
    <citation type="submission" date="2019-01" db="EMBL/GenBank/DDBJ databases">
        <title>Mucilaginibacter antarcticum sp. nov., isolated from antarctic soil.</title>
        <authorList>
            <person name="Yan Y.-Q."/>
            <person name="Du Z.-J."/>
        </authorList>
    </citation>
    <scope>NUCLEOTIDE SEQUENCE [LARGE SCALE GENOMIC DNA]</scope>
    <source>
        <strain evidence="1 2">F01003</strain>
    </source>
</reference>
<comment type="caution">
    <text evidence="1">The sequence shown here is derived from an EMBL/GenBank/DDBJ whole genome shotgun (WGS) entry which is preliminary data.</text>
</comment>
<gene>
    <name evidence="1" type="ORF">EPL05_02190</name>
</gene>
<evidence type="ECO:0008006" key="3">
    <source>
        <dbReference type="Google" id="ProtNLM"/>
    </source>
</evidence>
<sequence>MTTLNMRQKIISYLADAEENKVKAIYTLLERDIDEGEAFLLSDEQLDILEQEEELHLTGKTKSYTKDEAIQIIRRQRDF</sequence>
<proteinExistence type="predicted"/>
<name>A0A444MUX8_9SPHI</name>
<dbReference type="EMBL" id="SBIW01000001">
    <property type="protein sequence ID" value="RWY57365.1"/>
    <property type="molecule type" value="Genomic_DNA"/>
</dbReference>
<evidence type="ECO:0000313" key="1">
    <source>
        <dbReference type="EMBL" id="RWY57365.1"/>
    </source>
</evidence>
<evidence type="ECO:0000313" key="2">
    <source>
        <dbReference type="Proteomes" id="UP000286701"/>
    </source>
</evidence>
<dbReference type="AlphaFoldDB" id="A0A444MUX8"/>
<protein>
    <recommendedName>
        <fullName evidence="3">Addiction module protein</fullName>
    </recommendedName>
</protein>
<accession>A0A444MUX8</accession>
<dbReference type="RefSeq" id="WP_128531871.1">
    <property type="nucleotide sequence ID" value="NZ_SBIW01000001.1"/>
</dbReference>
<organism evidence="1 2">
    <name type="scientific">Mucilaginibacter gilvus</name>
    <dbReference type="NCBI Taxonomy" id="2305909"/>
    <lineage>
        <taxon>Bacteria</taxon>
        <taxon>Pseudomonadati</taxon>
        <taxon>Bacteroidota</taxon>
        <taxon>Sphingobacteriia</taxon>
        <taxon>Sphingobacteriales</taxon>
        <taxon>Sphingobacteriaceae</taxon>
        <taxon>Mucilaginibacter</taxon>
    </lineage>
</organism>
<keyword evidence="2" id="KW-1185">Reference proteome</keyword>
<dbReference type="Proteomes" id="UP000286701">
    <property type="component" value="Unassembled WGS sequence"/>
</dbReference>